<evidence type="ECO:0000259" key="8">
    <source>
        <dbReference type="Pfam" id="PF01172"/>
    </source>
</evidence>
<dbReference type="AlphaFoldDB" id="A0A1U7LVC2"/>
<dbReference type="GO" id="GO:1990932">
    <property type="term" value="F:5.8S rRNA binding"/>
    <property type="evidence" value="ECO:0007669"/>
    <property type="project" value="EnsemblFungi"/>
</dbReference>
<sequence>MHIPSELVILNDRLTNVSIVRLRKGGKRFEAACYRNKVLEWRSGVESDIDEVLQIHSVFINVGKGQVASQEDLRKCFGSDDIEKILLEILKKGELQVGEKERSHQMENLQKDIILTISSKCVDPRTKRPYTVGIIEKAIGEIGFSINIGKSAKSQA</sequence>
<keyword evidence="6" id="KW-0539">Nucleus</keyword>
<dbReference type="GO" id="GO:0005737">
    <property type="term" value="C:cytoplasm"/>
    <property type="evidence" value="ECO:0007669"/>
    <property type="project" value="UniProtKB-SubCell"/>
</dbReference>
<dbReference type="InterPro" id="IPR019783">
    <property type="entry name" value="SDO1/SBDS_N"/>
</dbReference>
<dbReference type="SUPFAM" id="SSF89895">
    <property type="entry name" value="FYSH domain"/>
    <property type="match status" value="1"/>
</dbReference>
<dbReference type="InterPro" id="IPR018978">
    <property type="entry name" value="SDO1/SBDS_central"/>
</dbReference>
<evidence type="ECO:0000256" key="7">
    <source>
        <dbReference type="ARBA" id="ARBA00049708"/>
    </source>
</evidence>
<evidence type="ECO:0000313" key="11">
    <source>
        <dbReference type="Proteomes" id="UP000186594"/>
    </source>
</evidence>
<accession>A0A1U7LVC2</accession>
<dbReference type="Gene3D" id="1.10.10.900">
    <property type="entry name" value="SBDS protein C-terminal domain, subdomain 1"/>
    <property type="match status" value="1"/>
</dbReference>
<comment type="caution">
    <text evidence="10">The sequence shown here is derived from an EMBL/GenBank/DDBJ whole genome shotgun (WGS) entry which is preliminary data.</text>
</comment>
<dbReference type="SUPFAM" id="SSF109728">
    <property type="entry name" value="Hypothetical protein AF0491, middle domain"/>
    <property type="match status" value="1"/>
</dbReference>
<keyword evidence="4" id="KW-0963">Cytoplasm</keyword>
<evidence type="ECO:0000256" key="2">
    <source>
        <dbReference type="ARBA" id="ARBA00004496"/>
    </source>
</evidence>
<keyword evidence="5" id="KW-0690">Ribosome biogenesis</keyword>
<organism evidence="10 11">
    <name type="scientific">Neolecta irregularis (strain DAH-3)</name>
    <dbReference type="NCBI Taxonomy" id="1198029"/>
    <lineage>
        <taxon>Eukaryota</taxon>
        <taxon>Fungi</taxon>
        <taxon>Dikarya</taxon>
        <taxon>Ascomycota</taxon>
        <taxon>Taphrinomycotina</taxon>
        <taxon>Neolectales</taxon>
        <taxon>Neolectaceae</taxon>
        <taxon>Neolecta</taxon>
    </lineage>
</organism>
<keyword evidence="11" id="KW-1185">Reference proteome</keyword>
<dbReference type="PANTHER" id="PTHR10927:SF1">
    <property type="entry name" value="RIBOSOME MATURATION PROTEIN SBDS"/>
    <property type="match status" value="1"/>
</dbReference>
<comment type="subunit">
    <text evidence="7">Associates with the 60S ribosomal subunit.</text>
</comment>
<evidence type="ECO:0000256" key="1">
    <source>
        <dbReference type="ARBA" id="ARBA00004123"/>
    </source>
</evidence>
<dbReference type="InterPro" id="IPR036786">
    <property type="entry name" value="Ribosome_mat_SBDS_N_sf"/>
</dbReference>
<dbReference type="InterPro" id="IPR018023">
    <property type="entry name" value="Ribosome_mat_SBDS_CS"/>
</dbReference>
<feature type="domain" description="Ribosome maturation protein SDO1/SBDS N-terminal" evidence="8">
    <location>
        <begin position="16"/>
        <end position="102"/>
    </location>
</feature>
<dbReference type="GO" id="GO:0070181">
    <property type="term" value="F:small ribosomal subunit rRNA binding"/>
    <property type="evidence" value="ECO:0007669"/>
    <property type="project" value="EnsemblFungi"/>
</dbReference>
<protein>
    <submittedName>
        <fullName evidence="10">Ribosome maturation protein sdo1</fullName>
    </submittedName>
</protein>
<dbReference type="Pfam" id="PF09377">
    <property type="entry name" value="SBDS_domain_II"/>
    <property type="match status" value="1"/>
</dbReference>
<feature type="domain" description="Ribosome maturation protein SDO1/SBDS central" evidence="9">
    <location>
        <begin position="111"/>
        <end position="156"/>
    </location>
</feature>
<evidence type="ECO:0000259" key="9">
    <source>
        <dbReference type="Pfam" id="PF09377"/>
    </source>
</evidence>
<dbReference type="InterPro" id="IPR039100">
    <property type="entry name" value="Sdo1/SBDS-like"/>
</dbReference>
<evidence type="ECO:0000256" key="6">
    <source>
        <dbReference type="ARBA" id="ARBA00023242"/>
    </source>
</evidence>
<dbReference type="GO" id="GO:0042256">
    <property type="term" value="P:cytosolic ribosome assembly"/>
    <property type="evidence" value="ECO:0007669"/>
    <property type="project" value="EnsemblFungi"/>
</dbReference>
<dbReference type="Gene3D" id="3.30.1250.10">
    <property type="entry name" value="Ribosome maturation protein SBDS, N-terminal domain"/>
    <property type="match status" value="1"/>
</dbReference>
<dbReference type="GO" id="GO:0005085">
    <property type="term" value="F:guanyl-nucleotide exchange factor activity"/>
    <property type="evidence" value="ECO:0007669"/>
    <property type="project" value="EnsemblFungi"/>
</dbReference>
<dbReference type="InterPro" id="IPR002140">
    <property type="entry name" value="Sdo1/SBDS"/>
</dbReference>
<dbReference type="STRING" id="1198029.A0A1U7LVC2"/>
<comment type="subcellular location">
    <subcellularLocation>
        <location evidence="2">Cytoplasm</location>
    </subcellularLocation>
    <subcellularLocation>
        <location evidence="1">Nucleus</location>
    </subcellularLocation>
</comment>
<dbReference type="Proteomes" id="UP000186594">
    <property type="component" value="Unassembled WGS sequence"/>
</dbReference>
<evidence type="ECO:0000313" key="10">
    <source>
        <dbReference type="EMBL" id="OLL26568.1"/>
    </source>
</evidence>
<proteinExistence type="inferred from homology"/>
<dbReference type="GO" id="GO:0070180">
    <property type="term" value="F:large ribosomal subunit rRNA binding"/>
    <property type="evidence" value="ECO:0007669"/>
    <property type="project" value="EnsemblFungi"/>
</dbReference>
<name>A0A1U7LVC2_NEOID</name>
<evidence type="ECO:0000256" key="3">
    <source>
        <dbReference type="ARBA" id="ARBA00007433"/>
    </source>
</evidence>
<dbReference type="EMBL" id="LXFE01000167">
    <property type="protein sequence ID" value="OLL26568.1"/>
    <property type="molecule type" value="Genomic_DNA"/>
</dbReference>
<evidence type="ECO:0000256" key="4">
    <source>
        <dbReference type="ARBA" id="ARBA00022490"/>
    </source>
</evidence>
<comment type="similarity">
    <text evidence="3">Belongs to the SDO1/SBDS family.</text>
</comment>
<dbReference type="NCBIfam" id="TIGR00291">
    <property type="entry name" value="RNA_SBDS"/>
    <property type="match status" value="1"/>
</dbReference>
<dbReference type="GO" id="GO:0005634">
    <property type="term" value="C:nucleus"/>
    <property type="evidence" value="ECO:0007669"/>
    <property type="project" value="UniProtKB-SubCell"/>
</dbReference>
<dbReference type="PANTHER" id="PTHR10927">
    <property type="entry name" value="RIBOSOME MATURATION PROTEIN SBDS"/>
    <property type="match status" value="1"/>
</dbReference>
<dbReference type="PROSITE" id="PS01267">
    <property type="entry name" value="UPF0023"/>
    <property type="match status" value="1"/>
</dbReference>
<gene>
    <name evidence="10" type="ORF">NEOLI_000289</name>
</gene>
<dbReference type="InterPro" id="IPR037188">
    <property type="entry name" value="Sdo1/SBDS_central_sf"/>
</dbReference>
<dbReference type="GO" id="GO:0042134">
    <property type="term" value="F:rRNA primary transcript binding"/>
    <property type="evidence" value="ECO:0007669"/>
    <property type="project" value="EnsemblFungi"/>
</dbReference>
<dbReference type="OMA" id="ETHEQEH"/>
<reference evidence="10 11" key="1">
    <citation type="submission" date="2016-04" db="EMBL/GenBank/DDBJ databases">
        <title>Evolutionary innovation and constraint leading to complex multicellularity in the Ascomycota.</title>
        <authorList>
            <person name="Cisse O."/>
            <person name="Nguyen A."/>
            <person name="Hewitt D.A."/>
            <person name="Jedd G."/>
            <person name="Stajich J.E."/>
        </authorList>
    </citation>
    <scope>NUCLEOTIDE SEQUENCE [LARGE SCALE GENOMIC DNA]</scope>
    <source>
        <strain evidence="10 11">DAH-3</strain>
    </source>
</reference>
<dbReference type="Pfam" id="PF01172">
    <property type="entry name" value="SBDS_N"/>
    <property type="match status" value="1"/>
</dbReference>
<evidence type="ECO:0000256" key="5">
    <source>
        <dbReference type="ARBA" id="ARBA00022517"/>
    </source>
</evidence>
<dbReference type="OrthoDB" id="10253092at2759"/>